<dbReference type="Pfam" id="PF00583">
    <property type="entry name" value="Acetyltransf_1"/>
    <property type="match status" value="1"/>
</dbReference>
<evidence type="ECO:0000313" key="5">
    <source>
        <dbReference type="Proteomes" id="UP001139353"/>
    </source>
</evidence>
<keyword evidence="1" id="KW-0808">Transferase</keyword>
<dbReference type="InterPro" id="IPR016181">
    <property type="entry name" value="Acyl_CoA_acyltransferase"/>
</dbReference>
<name>A0A9X1YHM5_9BURK</name>
<dbReference type="SUPFAM" id="SSF55729">
    <property type="entry name" value="Acyl-CoA N-acyltransferases (Nat)"/>
    <property type="match status" value="1"/>
</dbReference>
<dbReference type="EMBL" id="JAJLJH010000001">
    <property type="protein sequence ID" value="MCK9685045.1"/>
    <property type="molecule type" value="Genomic_DNA"/>
</dbReference>
<evidence type="ECO:0000256" key="1">
    <source>
        <dbReference type="ARBA" id="ARBA00022679"/>
    </source>
</evidence>
<keyword evidence="2" id="KW-0012">Acyltransferase</keyword>
<accession>A0A9X1YHM5</accession>
<feature type="domain" description="N-acetyltransferase" evidence="3">
    <location>
        <begin position="1"/>
        <end position="171"/>
    </location>
</feature>
<evidence type="ECO:0000259" key="3">
    <source>
        <dbReference type="PROSITE" id="PS51186"/>
    </source>
</evidence>
<proteinExistence type="predicted"/>
<protein>
    <submittedName>
        <fullName evidence="4">GNAT family N-acetyltransferase</fullName>
    </submittedName>
</protein>
<dbReference type="Proteomes" id="UP001139353">
    <property type="component" value="Unassembled WGS sequence"/>
</dbReference>
<dbReference type="RefSeq" id="WP_275681063.1">
    <property type="nucleotide sequence ID" value="NZ_JAJLJH010000001.1"/>
</dbReference>
<dbReference type="PANTHER" id="PTHR10545">
    <property type="entry name" value="DIAMINE N-ACETYLTRANSFERASE"/>
    <property type="match status" value="1"/>
</dbReference>
<dbReference type="AlphaFoldDB" id="A0A9X1YHM5"/>
<dbReference type="GO" id="GO:0008080">
    <property type="term" value="F:N-acetyltransferase activity"/>
    <property type="evidence" value="ECO:0007669"/>
    <property type="project" value="TreeGrafter"/>
</dbReference>
<dbReference type="PROSITE" id="PS51186">
    <property type="entry name" value="GNAT"/>
    <property type="match status" value="1"/>
</dbReference>
<comment type="caution">
    <text evidence="4">The sequence shown here is derived from an EMBL/GenBank/DDBJ whole genome shotgun (WGS) entry which is preliminary data.</text>
</comment>
<gene>
    <name evidence="4" type="ORF">LPC04_04905</name>
</gene>
<organism evidence="4 5">
    <name type="scientific">Scleromatobacter humisilvae</name>
    <dbReference type="NCBI Taxonomy" id="2897159"/>
    <lineage>
        <taxon>Bacteria</taxon>
        <taxon>Pseudomonadati</taxon>
        <taxon>Pseudomonadota</taxon>
        <taxon>Betaproteobacteria</taxon>
        <taxon>Burkholderiales</taxon>
        <taxon>Sphaerotilaceae</taxon>
        <taxon>Scleromatobacter</taxon>
    </lineage>
</organism>
<evidence type="ECO:0000256" key="2">
    <source>
        <dbReference type="ARBA" id="ARBA00023315"/>
    </source>
</evidence>
<dbReference type="Gene3D" id="3.40.630.30">
    <property type="match status" value="1"/>
</dbReference>
<sequence length="171" mass="18944">MRIAFVVPDQHEALVDLMHEMCVFYSEEAPAARDDVRSNLHENLLAPGSPVRIVVAADELGDVVGLAAIALFHSLVDPAPRRRGQLLLKELYVRRARQGEGIGRALMSWVARHALEHGCARMDWNVSASNREGLAFYRSLGALHVAGRLSFRLGGEFLARLANGDQDDTRY</sequence>
<dbReference type="InterPro" id="IPR051016">
    <property type="entry name" value="Diverse_Substrate_AcTransf"/>
</dbReference>
<keyword evidence="5" id="KW-1185">Reference proteome</keyword>
<evidence type="ECO:0000313" key="4">
    <source>
        <dbReference type="EMBL" id="MCK9685045.1"/>
    </source>
</evidence>
<dbReference type="CDD" id="cd04301">
    <property type="entry name" value="NAT_SF"/>
    <property type="match status" value="1"/>
</dbReference>
<dbReference type="PANTHER" id="PTHR10545:SF29">
    <property type="entry name" value="GH14572P-RELATED"/>
    <property type="match status" value="1"/>
</dbReference>
<reference evidence="4" key="1">
    <citation type="submission" date="2021-11" db="EMBL/GenBank/DDBJ databases">
        <title>BS-T2-15 a new species belonging to the Comamonadaceae family isolated from the soil of a French oak forest.</title>
        <authorList>
            <person name="Mieszkin S."/>
            <person name="Alain K."/>
        </authorList>
    </citation>
    <scope>NUCLEOTIDE SEQUENCE</scope>
    <source>
        <strain evidence="4">BS-T2-15</strain>
    </source>
</reference>
<dbReference type="InterPro" id="IPR000182">
    <property type="entry name" value="GNAT_dom"/>
</dbReference>